<dbReference type="Gene3D" id="3.40.1160.10">
    <property type="entry name" value="Acetylglutamate kinase-like"/>
    <property type="match status" value="1"/>
</dbReference>
<name>D1CFQ4_THET1</name>
<dbReference type="InterPro" id="IPR018042">
    <property type="entry name" value="Aspartate_kinase_CS"/>
</dbReference>
<dbReference type="STRING" id="525904.Tter_0843"/>
<dbReference type="GO" id="GO:0004072">
    <property type="term" value="F:aspartate kinase activity"/>
    <property type="evidence" value="ECO:0007669"/>
    <property type="project" value="UniProtKB-EC"/>
</dbReference>
<dbReference type="NCBIfam" id="TIGR00657">
    <property type="entry name" value="asp_kinases"/>
    <property type="match status" value="1"/>
</dbReference>
<feature type="domain" description="Aspartokinase ACT" evidence="13">
    <location>
        <begin position="401"/>
        <end position="460"/>
    </location>
</feature>
<comment type="pathway">
    <text evidence="11">Amino-acid biosynthesis; L-methionine biosynthesis via de novo pathway; L-homoserine from L-aspartate: step 1/3.</text>
</comment>
<evidence type="ECO:0000256" key="4">
    <source>
        <dbReference type="ARBA" id="ARBA00022741"/>
    </source>
</evidence>
<evidence type="ECO:0000256" key="9">
    <source>
        <dbReference type="PIRSR" id="PIRSR000726-1"/>
    </source>
</evidence>
<evidence type="ECO:0000256" key="6">
    <source>
        <dbReference type="ARBA" id="ARBA00022840"/>
    </source>
</evidence>
<dbReference type="UniPathway" id="UPA00050">
    <property type="reaction ID" value="UER00461"/>
</dbReference>
<keyword evidence="5 10" id="KW-0418">Kinase</keyword>
<feature type="binding site" evidence="9">
    <location>
        <position position="125"/>
    </location>
    <ligand>
        <name>substrate</name>
    </ligand>
</feature>
<dbReference type="SUPFAM" id="SSF55021">
    <property type="entry name" value="ACT-like"/>
    <property type="match status" value="2"/>
</dbReference>
<feature type="binding site" evidence="9">
    <location>
        <position position="43"/>
    </location>
    <ligand>
        <name>substrate</name>
    </ligand>
</feature>
<comment type="similarity">
    <text evidence="2 10">Belongs to the aspartokinase family.</text>
</comment>
<evidence type="ECO:0000313" key="14">
    <source>
        <dbReference type="EMBL" id="ACZ41760.1"/>
    </source>
</evidence>
<keyword evidence="11" id="KW-0028">Amino-acid biosynthesis</keyword>
<evidence type="ECO:0000259" key="13">
    <source>
        <dbReference type="Pfam" id="PF22468"/>
    </source>
</evidence>
<feature type="binding site" evidence="9">
    <location>
        <begin position="228"/>
        <end position="229"/>
    </location>
    <ligand>
        <name>ATP</name>
        <dbReference type="ChEBI" id="CHEBI:30616"/>
    </ligand>
</feature>
<dbReference type="GO" id="GO:0005829">
    <property type="term" value="C:cytosol"/>
    <property type="evidence" value="ECO:0007669"/>
    <property type="project" value="TreeGrafter"/>
</dbReference>
<keyword evidence="7" id="KW-0220">Diaminopimelate biosynthesis</keyword>
<dbReference type="InterPro" id="IPR045865">
    <property type="entry name" value="ACT-like_dom_sf"/>
</dbReference>
<dbReference type="HOGENOM" id="CLU_009116_6_0_0"/>
<dbReference type="UniPathway" id="UPA00034">
    <property type="reaction ID" value="UER00015"/>
</dbReference>
<dbReference type="PANTHER" id="PTHR21499">
    <property type="entry name" value="ASPARTATE KINASE"/>
    <property type="match status" value="1"/>
</dbReference>
<dbReference type="UniPathway" id="UPA00051">
    <property type="reaction ID" value="UER00462"/>
</dbReference>
<reference evidence="15" key="1">
    <citation type="journal article" date="2010" name="Stand. Genomic Sci.">
        <title>Complete genome sequence of 'Thermobaculum terrenum' type strain (YNP1).</title>
        <authorList>
            <person name="Kiss H."/>
            <person name="Cleland D."/>
            <person name="Lapidus A."/>
            <person name="Lucas S."/>
            <person name="Glavina Del Rio T."/>
            <person name="Nolan M."/>
            <person name="Tice H."/>
            <person name="Han C."/>
            <person name="Goodwin L."/>
            <person name="Pitluck S."/>
            <person name="Liolios K."/>
            <person name="Ivanova N."/>
            <person name="Mavromatis K."/>
            <person name="Ovchinnikova G."/>
            <person name="Pati A."/>
            <person name="Chen A."/>
            <person name="Palaniappan K."/>
            <person name="Land M."/>
            <person name="Hauser L."/>
            <person name="Chang Y."/>
            <person name="Jeffries C."/>
            <person name="Lu M."/>
            <person name="Brettin T."/>
            <person name="Detter J."/>
            <person name="Goker M."/>
            <person name="Tindall B."/>
            <person name="Beck B."/>
            <person name="McDermott T."/>
            <person name="Woyke T."/>
            <person name="Bristow J."/>
            <person name="Eisen J."/>
            <person name="Markowitz V."/>
            <person name="Hugenholtz P."/>
            <person name="Kyrpides N."/>
            <person name="Klenk H."/>
            <person name="Cheng J."/>
        </authorList>
    </citation>
    <scope>NUCLEOTIDE SEQUENCE [LARGE SCALE GENOMIC DNA]</scope>
    <source>
        <strain evidence="15">ATCC BAA-798 / YNP1</strain>
    </source>
</reference>
<dbReference type="EC" id="2.7.2.4" evidence="10"/>
<dbReference type="GO" id="GO:0005524">
    <property type="term" value="F:ATP binding"/>
    <property type="evidence" value="ECO:0007669"/>
    <property type="project" value="UniProtKB-KW"/>
</dbReference>
<dbReference type="AlphaFoldDB" id="D1CFQ4"/>
<feature type="binding site" evidence="9">
    <location>
        <begin position="264"/>
        <end position="265"/>
    </location>
    <ligand>
        <name>ATP</name>
        <dbReference type="ChEBI" id="CHEBI:30616"/>
    </ligand>
</feature>
<dbReference type="GO" id="GO:0009089">
    <property type="term" value="P:lysine biosynthetic process via diaminopimelate"/>
    <property type="evidence" value="ECO:0007669"/>
    <property type="project" value="UniProtKB-UniPathway"/>
</dbReference>
<dbReference type="InterPro" id="IPR036393">
    <property type="entry name" value="AceGlu_kinase-like_sf"/>
</dbReference>
<dbReference type="Proteomes" id="UP000000323">
    <property type="component" value="Chromosome 1"/>
</dbReference>
<dbReference type="Pfam" id="PF00696">
    <property type="entry name" value="AA_kinase"/>
    <property type="match status" value="1"/>
</dbReference>
<dbReference type="GO" id="GO:0019877">
    <property type="term" value="P:diaminopimelate biosynthetic process"/>
    <property type="evidence" value="ECO:0007669"/>
    <property type="project" value="UniProtKB-KW"/>
</dbReference>
<comment type="catalytic activity">
    <reaction evidence="8 10">
        <text>L-aspartate + ATP = 4-phospho-L-aspartate + ADP</text>
        <dbReference type="Rhea" id="RHEA:23776"/>
        <dbReference type="ChEBI" id="CHEBI:29991"/>
        <dbReference type="ChEBI" id="CHEBI:30616"/>
        <dbReference type="ChEBI" id="CHEBI:57535"/>
        <dbReference type="ChEBI" id="CHEBI:456216"/>
        <dbReference type="EC" id="2.7.2.4"/>
    </reaction>
</comment>
<keyword evidence="4 9" id="KW-0547">Nucleotide-binding</keyword>
<dbReference type="SUPFAM" id="SSF53633">
    <property type="entry name" value="Carbamate kinase-like"/>
    <property type="match status" value="1"/>
</dbReference>
<evidence type="ECO:0000313" key="15">
    <source>
        <dbReference type="Proteomes" id="UP000000323"/>
    </source>
</evidence>
<dbReference type="PANTHER" id="PTHR21499:SF59">
    <property type="entry name" value="ASPARTOKINASE"/>
    <property type="match status" value="1"/>
</dbReference>
<feature type="domain" description="Aspartate/glutamate/uridylate kinase" evidence="12">
    <location>
        <begin position="2"/>
        <end position="285"/>
    </location>
</feature>
<dbReference type="OrthoDB" id="9799110at2"/>
<evidence type="ECO:0000256" key="5">
    <source>
        <dbReference type="ARBA" id="ARBA00022777"/>
    </source>
</evidence>
<evidence type="ECO:0000256" key="7">
    <source>
        <dbReference type="ARBA" id="ARBA00022915"/>
    </source>
</evidence>
<dbReference type="InterPro" id="IPR001048">
    <property type="entry name" value="Asp/Glu/Uridylate_kinase"/>
</dbReference>
<accession>D1CFQ4</accession>
<protein>
    <recommendedName>
        <fullName evidence="10">Aspartokinase</fullName>
        <ecNumber evidence="10">2.7.2.4</ecNumber>
    </recommendedName>
</protein>
<evidence type="ECO:0000256" key="1">
    <source>
        <dbReference type="ARBA" id="ARBA00004766"/>
    </source>
</evidence>
<evidence type="ECO:0000256" key="10">
    <source>
        <dbReference type="RuleBase" id="RU003448"/>
    </source>
</evidence>
<keyword evidence="6 9" id="KW-0067">ATP-binding</keyword>
<dbReference type="PIRSF" id="PIRSF000726">
    <property type="entry name" value="Asp_kin"/>
    <property type="match status" value="1"/>
</dbReference>
<dbReference type="Gene3D" id="3.30.2130.10">
    <property type="entry name" value="VC0802-like"/>
    <property type="match status" value="1"/>
</dbReference>
<keyword evidence="3 10" id="KW-0808">Transferase</keyword>
<evidence type="ECO:0000259" key="12">
    <source>
        <dbReference type="Pfam" id="PF00696"/>
    </source>
</evidence>
<dbReference type="RefSeq" id="WP_012874795.1">
    <property type="nucleotide sequence ID" value="NC_013525.1"/>
</dbReference>
<dbReference type="PROSITE" id="PS00324">
    <property type="entry name" value="ASPARTOKINASE"/>
    <property type="match status" value="1"/>
</dbReference>
<dbReference type="CDD" id="cd04243">
    <property type="entry name" value="AAK_AK-HSDH-like"/>
    <property type="match status" value="1"/>
</dbReference>
<evidence type="ECO:0000256" key="2">
    <source>
        <dbReference type="ARBA" id="ARBA00010122"/>
    </source>
</evidence>
<dbReference type="GO" id="GO:0009088">
    <property type="term" value="P:threonine biosynthetic process"/>
    <property type="evidence" value="ECO:0007669"/>
    <property type="project" value="UniProtKB-UniPathway"/>
</dbReference>
<dbReference type="GO" id="GO:0009090">
    <property type="term" value="P:homoserine biosynthetic process"/>
    <property type="evidence" value="ECO:0007669"/>
    <property type="project" value="TreeGrafter"/>
</dbReference>
<gene>
    <name evidence="14" type="ordered locus">Tter_0843</name>
</gene>
<dbReference type="InterPro" id="IPR005260">
    <property type="entry name" value="Asp_kin_monofn"/>
</dbReference>
<evidence type="ECO:0000256" key="8">
    <source>
        <dbReference type="ARBA" id="ARBA00047872"/>
    </source>
</evidence>
<proteinExistence type="inferred from homology"/>
<evidence type="ECO:0000256" key="3">
    <source>
        <dbReference type="ARBA" id="ARBA00022679"/>
    </source>
</evidence>
<keyword evidence="15" id="KW-1185">Reference proteome</keyword>
<dbReference type="eggNOG" id="COG0527">
    <property type="taxonomic scope" value="Bacteria"/>
</dbReference>
<dbReference type="EMBL" id="CP001825">
    <property type="protein sequence ID" value="ACZ41760.1"/>
    <property type="molecule type" value="Genomic_DNA"/>
</dbReference>
<dbReference type="KEGG" id="ttr:Tter_0843"/>
<dbReference type="CDD" id="cd04892">
    <property type="entry name" value="ACT_AK-like_2"/>
    <property type="match status" value="1"/>
</dbReference>
<organism evidence="14 15">
    <name type="scientific">Thermobaculum terrenum (strain ATCC BAA-798 / CCMEE 7001 / YNP1)</name>
    <dbReference type="NCBI Taxonomy" id="525904"/>
    <lineage>
        <taxon>Bacteria</taxon>
        <taxon>Bacillati</taxon>
        <taxon>Chloroflexota</taxon>
        <taxon>Chloroflexia</taxon>
        <taxon>Candidatus Thermobaculales</taxon>
        <taxon>Candidatus Thermobaculaceae</taxon>
        <taxon>Thermobaculum</taxon>
    </lineage>
</organism>
<sequence>MLILKFGGTSVGSAQRILAVADIIRANLDRKPVVVLSAMSGVTDSLVVATNAAARRDDATVATIVRDLREKHHTAAQLCVDDSLRPEVVHKIDEYIDTLARILAALSLLQEASPRSRDLVASYGEKLSTTLLHATLTSQGIPSEILSAEAVIKTDDNFGEAMPLMEQTATASRQLIPPLIKKGIVPIVPGFTGSTVEGITTTLGRGGSDYTATILGAVLDADEVWIYTDTDGVLTADPKVVPNARPISHLSYAEARELSFFGAKVIHPRTVLPAIDHGFPIRVLNSFNPCFAGTIITAEGERTGQPVKSIAYTRNVCIVTVEGSGRPGGPRVAGRTLNVLERLSTDAFLTNASSPEQNLSFVLPTERANAVVRELTIEFADEIRRGEIRRIDMQDHLGVFSCVGEGLGETSGIGARVFTVLGKLGISVHGFAQAPSGTSFSFVVDSEQLDEAVRGMHEEFIGNMEPVG</sequence>
<feature type="binding site" evidence="9">
    <location>
        <begin position="5"/>
        <end position="8"/>
    </location>
    <ligand>
        <name>ATP</name>
        <dbReference type="ChEBI" id="CHEBI:30616"/>
    </ligand>
</feature>
<evidence type="ECO:0000256" key="11">
    <source>
        <dbReference type="RuleBase" id="RU004249"/>
    </source>
</evidence>
<comment type="pathway">
    <text evidence="1 11">Amino-acid biosynthesis; L-lysine biosynthesis via DAP pathway; (S)-tetrahydrodipicolinate from L-aspartate: step 1/4.</text>
</comment>
<dbReference type="Pfam" id="PF22468">
    <property type="entry name" value="ACT_9"/>
    <property type="match status" value="1"/>
</dbReference>
<dbReference type="InterPro" id="IPR001341">
    <property type="entry name" value="Asp_kinase"/>
</dbReference>
<dbReference type="InterPro" id="IPR054352">
    <property type="entry name" value="ACT_Aspartokinase"/>
</dbReference>
<comment type="pathway">
    <text evidence="11">Amino-acid biosynthesis; L-threonine biosynthesis; L-threonine from L-aspartate: step 1/5.</text>
</comment>